<sequence>MKIGETKDAQGSYGMLGVANTPCLQGLSDAVVNATSPFLDPSAKSYIPSWVYSLPPAERDQKIALIHEFGSPNVFGGFEPHVTLVGDSESSENMNES</sequence>
<dbReference type="Proteomes" id="UP001165082">
    <property type="component" value="Unassembled WGS sequence"/>
</dbReference>
<evidence type="ECO:0000313" key="1">
    <source>
        <dbReference type="EMBL" id="GMH46528.1"/>
    </source>
</evidence>
<proteinExistence type="predicted"/>
<protein>
    <submittedName>
        <fullName evidence="1">Uncharacterized protein</fullName>
    </submittedName>
</protein>
<evidence type="ECO:0000313" key="2">
    <source>
        <dbReference type="Proteomes" id="UP001165082"/>
    </source>
</evidence>
<reference evidence="1" key="1">
    <citation type="submission" date="2022-07" db="EMBL/GenBank/DDBJ databases">
        <title>Genome analysis of Parmales, a sister group of diatoms, reveals the evolutionary specialization of diatoms from phago-mixotrophs to photoautotrophs.</title>
        <authorList>
            <person name="Ban H."/>
            <person name="Sato S."/>
            <person name="Yoshikawa S."/>
            <person name="Kazumasa Y."/>
            <person name="Nakamura Y."/>
            <person name="Ichinomiya M."/>
            <person name="Saitoh K."/>
            <person name="Sato N."/>
            <person name="Blanc-Mathieu R."/>
            <person name="Endo H."/>
            <person name="Kuwata A."/>
            <person name="Ogata H."/>
        </authorList>
    </citation>
    <scope>NUCLEOTIDE SEQUENCE</scope>
</reference>
<accession>A0A9W7DQ01</accession>
<organism evidence="1 2">
    <name type="scientific">Triparma retinervis</name>
    <dbReference type="NCBI Taxonomy" id="2557542"/>
    <lineage>
        <taxon>Eukaryota</taxon>
        <taxon>Sar</taxon>
        <taxon>Stramenopiles</taxon>
        <taxon>Ochrophyta</taxon>
        <taxon>Bolidophyceae</taxon>
        <taxon>Parmales</taxon>
        <taxon>Triparmaceae</taxon>
        <taxon>Triparma</taxon>
    </lineage>
</organism>
<dbReference type="AlphaFoldDB" id="A0A9W7DQ01"/>
<keyword evidence="2" id="KW-1185">Reference proteome</keyword>
<dbReference type="EMBL" id="BRXZ01000520">
    <property type="protein sequence ID" value="GMH46528.1"/>
    <property type="molecule type" value="Genomic_DNA"/>
</dbReference>
<name>A0A9W7DQ01_9STRA</name>
<dbReference type="OrthoDB" id="26379at2759"/>
<gene>
    <name evidence="1" type="ORF">TrRE_jg8403</name>
</gene>
<comment type="caution">
    <text evidence="1">The sequence shown here is derived from an EMBL/GenBank/DDBJ whole genome shotgun (WGS) entry which is preliminary data.</text>
</comment>